<evidence type="ECO:0000313" key="1">
    <source>
        <dbReference type="EMBL" id="GFN85044.1"/>
    </source>
</evidence>
<gene>
    <name evidence="1" type="ORF">PoB_001155000</name>
</gene>
<proteinExistence type="predicted"/>
<dbReference type="AlphaFoldDB" id="A0AAV3YRI0"/>
<comment type="caution">
    <text evidence="1">The sequence shown here is derived from an EMBL/GenBank/DDBJ whole genome shotgun (WGS) entry which is preliminary data.</text>
</comment>
<organism evidence="1 2">
    <name type="scientific">Plakobranchus ocellatus</name>
    <dbReference type="NCBI Taxonomy" id="259542"/>
    <lineage>
        <taxon>Eukaryota</taxon>
        <taxon>Metazoa</taxon>
        <taxon>Spiralia</taxon>
        <taxon>Lophotrochozoa</taxon>
        <taxon>Mollusca</taxon>
        <taxon>Gastropoda</taxon>
        <taxon>Heterobranchia</taxon>
        <taxon>Euthyneura</taxon>
        <taxon>Panpulmonata</taxon>
        <taxon>Sacoglossa</taxon>
        <taxon>Placobranchoidea</taxon>
        <taxon>Plakobranchidae</taxon>
        <taxon>Plakobranchus</taxon>
    </lineage>
</organism>
<protein>
    <recommendedName>
        <fullName evidence="3">AIG1-type G domain-containing protein</fullName>
    </recommendedName>
</protein>
<dbReference type="EMBL" id="BLXT01001356">
    <property type="protein sequence ID" value="GFN85044.1"/>
    <property type="molecule type" value="Genomic_DNA"/>
</dbReference>
<sequence>MKMLFAGVIYMICIEDGGDSIFKEEEESIKQLILERELQNTPFLFVIRGDAEESKGIAEDLTERLQAALEGRSWDIISVRDHSQEDADLVLQVLEKMLSRHS</sequence>
<evidence type="ECO:0008006" key="3">
    <source>
        <dbReference type="Google" id="ProtNLM"/>
    </source>
</evidence>
<name>A0AAV3YRI0_9GAST</name>
<evidence type="ECO:0000313" key="2">
    <source>
        <dbReference type="Proteomes" id="UP000735302"/>
    </source>
</evidence>
<accession>A0AAV3YRI0</accession>
<dbReference type="Proteomes" id="UP000735302">
    <property type="component" value="Unassembled WGS sequence"/>
</dbReference>
<keyword evidence="2" id="KW-1185">Reference proteome</keyword>
<reference evidence="1 2" key="1">
    <citation type="journal article" date="2021" name="Elife">
        <title>Chloroplast acquisition without the gene transfer in kleptoplastic sea slugs, Plakobranchus ocellatus.</title>
        <authorList>
            <person name="Maeda T."/>
            <person name="Takahashi S."/>
            <person name="Yoshida T."/>
            <person name="Shimamura S."/>
            <person name="Takaki Y."/>
            <person name="Nagai Y."/>
            <person name="Toyoda A."/>
            <person name="Suzuki Y."/>
            <person name="Arimoto A."/>
            <person name="Ishii H."/>
            <person name="Satoh N."/>
            <person name="Nishiyama T."/>
            <person name="Hasebe M."/>
            <person name="Maruyama T."/>
            <person name="Minagawa J."/>
            <person name="Obokata J."/>
            <person name="Shigenobu S."/>
        </authorList>
    </citation>
    <scope>NUCLEOTIDE SEQUENCE [LARGE SCALE GENOMIC DNA]</scope>
</reference>